<keyword evidence="2" id="KW-1185">Reference proteome</keyword>
<dbReference type="Proteomes" id="UP001286174">
    <property type="component" value="Unassembled WGS sequence"/>
</dbReference>
<accession>A0AB35U0F6</accession>
<sequence>MILKKAIPSLLVLAMIFSLCTTKIEAKELPQQDTPITEVEESEVAMSAVVATALIWVLTYYPQIYHVVVHYVNRAACVPGVSPIKLANAIYRYAKTGVWSL</sequence>
<name>A0AB35U0F6_9FIRM</name>
<gene>
    <name evidence="1" type="ORF">MOZ60_00645</name>
</gene>
<protein>
    <submittedName>
        <fullName evidence="1">Uncharacterized protein</fullName>
    </submittedName>
</protein>
<evidence type="ECO:0000313" key="2">
    <source>
        <dbReference type="Proteomes" id="UP001286174"/>
    </source>
</evidence>
<proteinExistence type="predicted"/>
<dbReference type="EMBL" id="JALBUR010000001">
    <property type="protein sequence ID" value="MDX8418596.1"/>
    <property type="molecule type" value="Genomic_DNA"/>
</dbReference>
<dbReference type="RefSeq" id="WP_277645039.1">
    <property type="nucleotide sequence ID" value="NZ_JALBUR010000001.1"/>
</dbReference>
<reference evidence="1 2" key="1">
    <citation type="submission" date="2022-03" db="EMBL/GenBank/DDBJ databases">
        <title>Novel taxa within the pig intestine.</title>
        <authorList>
            <person name="Wylensek D."/>
            <person name="Bishof K."/>
            <person name="Afrizal A."/>
            <person name="Clavel T."/>
        </authorList>
    </citation>
    <scope>NUCLEOTIDE SEQUENCE [LARGE SCALE GENOMIC DNA]</scope>
    <source>
        <strain evidence="1 2">CLA-KB-P133</strain>
    </source>
</reference>
<organism evidence="1 2">
    <name type="scientific">Grylomicrobium aquisgranensis</name>
    <dbReference type="NCBI Taxonomy" id="2926318"/>
    <lineage>
        <taxon>Bacteria</taxon>
        <taxon>Bacillati</taxon>
        <taxon>Bacillota</taxon>
        <taxon>Erysipelotrichia</taxon>
        <taxon>Erysipelotrichales</taxon>
        <taxon>Erysipelotrichaceae</taxon>
        <taxon>Grylomicrobium</taxon>
    </lineage>
</organism>
<dbReference type="AlphaFoldDB" id="A0AB35U0F6"/>
<evidence type="ECO:0000313" key="1">
    <source>
        <dbReference type="EMBL" id="MDX8418596.1"/>
    </source>
</evidence>
<comment type="caution">
    <text evidence="1">The sequence shown here is derived from an EMBL/GenBank/DDBJ whole genome shotgun (WGS) entry which is preliminary data.</text>
</comment>